<reference evidence="2" key="1">
    <citation type="submission" date="2019-08" db="EMBL/GenBank/DDBJ databases">
        <title>The improved chromosome-level genome for the pearl oyster Pinctada fucata martensii using PacBio sequencing and Hi-C.</title>
        <authorList>
            <person name="Zheng Z."/>
        </authorList>
    </citation>
    <scope>NUCLEOTIDE SEQUENCE</scope>
    <source>
        <strain evidence="2">ZZ-2019</strain>
        <tissue evidence="2">Adductor muscle</tissue>
    </source>
</reference>
<comment type="caution">
    <text evidence="2">The sequence shown here is derived from an EMBL/GenBank/DDBJ whole genome shotgun (WGS) entry which is preliminary data.</text>
</comment>
<evidence type="ECO:0000313" key="3">
    <source>
        <dbReference type="Proteomes" id="UP001186944"/>
    </source>
</evidence>
<name>A0AA88Y359_PINIB</name>
<protein>
    <recommendedName>
        <fullName evidence="1">C2H2-type domain-containing protein</fullName>
    </recommendedName>
</protein>
<dbReference type="Proteomes" id="UP001186944">
    <property type="component" value="Unassembled WGS sequence"/>
</dbReference>
<keyword evidence="3" id="KW-1185">Reference proteome</keyword>
<evidence type="ECO:0000313" key="2">
    <source>
        <dbReference type="EMBL" id="KAK3095097.1"/>
    </source>
</evidence>
<dbReference type="PROSITE" id="PS00028">
    <property type="entry name" value="ZINC_FINGER_C2H2_1"/>
    <property type="match status" value="1"/>
</dbReference>
<sequence length="127" mass="14587">MRPASTVEVKCHLCTEVFANMRSFKNHLAASPHLRLAVMCPWCPEERPYRRIVDLKDHTKIAHRSKLDVMPPAFFSENNGFWLSFYPADYTRVIKPSSEASEEAIKARREIPPGVWMIGRTDGNRTA</sequence>
<dbReference type="InterPro" id="IPR013087">
    <property type="entry name" value="Znf_C2H2_type"/>
</dbReference>
<dbReference type="Gene3D" id="3.30.160.60">
    <property type="entry name" value="Classic Zinc Finger"/>
    <property type="match status" value="1"/>
</dbReference>
<gene>
    <name evidence="2" type="ORF">FSP39_010292</name>
</gene>
<accession>A0AA88Y359</accession>
<evidence type="ECO:0000259" key="1">
    <source>
        <dbReference type="PROSITE" id="PS00028"/>
    </source>
</evidence>
<dbReference type="EMBL" id="VSWD01000008">
    <property type="protein sequence ID" value="KAK3095097.1"/>
    <property type="molecule type" value="Genomic_DNA"/>
</dbReference>
<feature type="domain" description="C2H2-type" evidence="1">
    <location>
        <begin position="11"/>
        <end position="33"/>
    </location>
</feature>
<dbReference type="AlphaFoldDB" id="A0AA88Y359"/>
<proteinExistence type="predicted"/>
<organism evidence="2 3">
    <name type="scientific">Pinctada imbricata</name>
    <name type="common">Atlantic pearl-oyster</name>
    <name type="synonym">Pinctada martensii</name>
    <dbReference type="NCBI Taxonomy" id="66713"/>
    <lineage>
        <taxon>Eukaryota</taxon>
        <taxon>Metazoa</taxon>
        <taxon>Spiralia</taxon>
        <taxon>Lophotrochozoa</taxon>
        <taxon>Mollusca</taxon>
        <taxon>Bivalvia</taxon>
        <taxon>Autobranchia</taxon>
        <taxon>Pteriomorphia</taxon>
        <taxon>Pterioida</taxon>
        <taxon>Pterioidea</taxon>
        <taxon>Pteriidae</taxon>
        <taxon>Pinctada</taxon>
    </lineage>
</organism>